<proteinExistence type="predicted"/>
<accession>A0A182IR58</accession>
<dbReference type="AlphaFoldDB" id="A0A182IR58"/>
<organism evidence="1">
    <name type="scientific">Anopheles atroparvus</name>
    <name type="common">European mosquito</name>
    <dbReference type="NCBI Taxonomy" id="41427"/>
    <lineage>
        <taxon>Eukaryota</taxon>
        <taxon>Metazoa</taxon>
        <taxon>Ecdysozoa</taxon>
        <taxon>Arthropoda</taxon>
        <taxon>Hexapoda</taxon>
        <taxon>Insecta</taxon>
        <taxon>Pterygota</taxon>
        <taxon>Neoptera</taxon>
        <taxon>Endopterygota</taxon>
        <taxon>Diptera</taxon>
        <taxon>Nematocera</taxon>
        <taxon>Culicoidea</taxon>
        <taxon>Culicidae</taxon>
        <taxon>Anophelinae</taxon>
        <taxon>Anopheles</taxon>
    </lineage>
</organism>
<name>A0A182IR58_ANOAO</name>
<dbReference type="STRING" id="41427.A0A182IR58"/>
<protein>
    <submittedName>
        <fullName evidence="1">Uncharacterized protein</fullName>
    </submittedName>
</protein>
<evidence type="ECO:0000313" key="1">
    <source>
        <dbReference type="EnsemblMetazoa" id="AATE003914-PA.1"/>
    </source>
</evidence>
<dbReference type="EnsemblMetazoa" id="AATE003914-RA">
    <property type="protein sequence ID" value="AATE003914-PA.1"/>
    <property type="gene ID" value="AATE003914"/>
</dbReference>
<dbReference type="VEuPathDB" id="VectorBase:AATE003914"/>
<reference evidence="1" key="1">
    <citation type="submission" date="2022-08" db="UniProtKB">
        <authorList>
            <consortium name="EnsemblMetazoa"/>
        </authorList>
    </citation>
    <scope>IDENTIFICATION</scope>
    <source>
        <strain evidence="1">EBRO</strain>
    </source>
</reference>
<sequence>MRVSRTQRNSQSADRTLFIAGGTNICPVDPKGTIYTLIGQHGNKNRLFPVSCRSAVQLVVLRLTGFPNVNRSALTTVEGPLGTMLAMTYRPNWRLYVADFNPKQINTIKVTRYMKQNKLACKSLEAGVPAKVSWLSVTTRLRPTCTKVGGGAQSFITRAAQFIAGESPEEKSFDEVLVVAIKKLDVYINDSNDGLMYGEQSAETGNICLEMLLGPFLPTEEEKFDVNDDPRSSDTVDYKILLTDFSAPTRNLDRSGSFGSLTRNRAKRSDLA</sequence>